<name>A0ABT4YW26_9VIBR</name>
<protein>
    <submittedName>
        <fullName evidence="2">GGDEF domain-containing protein</fullName>
    </submittedName>
</protein>
<accession>A0ABT4YW26</accession>
<dbReference type="EMBL" id="JAQLOI010000003">
    <property type="protein sequence ID" value="MDB1125780.1"/>
    <property type="molecule type" value="Genomic_DNA"/>
</dbReference>
<dbReference type="SUPFAM" id="SSF55073">
    <property type="entry name" value="Nucleotide cyclase"/>
    <property type="match status" value="1"/>
</dbReference>
<organism evidence="2 3">
    <name type="scientific">Vibrio algarum</name>
    <dbReference type="NCBI Taxonomy" id="3020714"/>
    <lineage>
        <taxon>Bacteria</taxon>
        <taxon>Pseudomonadati</taxon>
        <taxon>Pseudomonadota</taxon>
        <taxon>Gammaproteobacteria</taxon>
        <taxon>Vibrionales</taxon>
        <taxon>Vibrionaceae</taxon>
        <taxon>Vibrio</taxon>
    </lineage>
</organism>
<dbReference type="InterPro" id="IPR000160">
    <property type="entry name" value="GGDEF_dom"/>
</dbReference>
<dbReference type="InterPro" id="IPR052163">
    <property type="entry name" value="DGC-Regulatory_Protein"/>
</dbReference>
<evidence type="ECO:0000313" key="2">
    <source>
        <dbReference type="EMBL" id="MDB1125780.1"/>
    </source>
</evidence>
<reference evidence="2 3" key="1">
    <citation type="submission" date="2023-01" db="EMBL/GenBank/DDBJ databases">
        <title>Vibrio sp. KJ40-1 sp.nov, isolated from marine algae.</title>
        <authorList>
            <person name="Butt M."/>
            <person name="Kim J.M.J."/>
            <person name="Jeon C.O.C."/>
        </authorList>
    </citation>
    <scope>NUCLEOTIDE SEQUENCE [LARGE SCALE GENOMIC DNA]</scope>
    <source>
        <strain evidence="2 3">KJ40-1</strain>
    </source>
</reference>
<dbReference type="Gene3D" id="3.30.70.270">
    <property type="match status" value="1"/>
</dbReference>
<gene>
    <name evidence="2" type="ORF">PGX00_19800</name>
</gene>
<evidence type="ECO:0000313" key="3">
    <source>
        <dbReference type="Proteomes" id="UP001210678"/>
    </source>
</evidence>
<dbReference type="PANTHER" id="PTHR46663:SF2">
    <property type="entry name" value="GGDEF DOMAIN-CONTAINING PROTEIN"/>
    <property type="match status" value="1"/>
</dbReference>
<sequence length="200" mass="23041">MQTALLLILVVCILIIGFIFSRELKHSRRLAMTDTLTSLPNRFSLFNLVDEFNHENRSFNLFLLDLNGFKQVNDQFGHQVGDGALIEVAKRLNSIRMTKAHAFRIGGDEFAVVVPENEVLSADDFCKALEQVFQQPFKHEDIRYELSTSIGFANFPEDSDDIDELIRHADQRMYQMKFSHRDKKKNNAIVNNLCDLYLLG</sequence>
<dbReference type="InterPro" id="IPR029787">
    <property type="entry name" value="Nucleotide_cyclase"/>
</dbReference>
<comment type="caution">
    <text evidence="2">The sequence shown here is derived from an EMBL/GenBank/DDBJ whole genome shotgun (WGS) entry which is preliminary data.</text>
</comment>
<dbReference type="CDD" id="cd01949">
    <property type="entry name" value="GGDEF"/>
    <property type="match status" value="1"/>
</dbReference>
<keyword evidence="3" id="KW-1185">Reference proteome</keyword>
<dbReference type="PROSITE" id="PS50887">
    <property type="entry name" value="GGDEF"/>
    <property type="match status" value="1"/>
</dbReference>
<dbReference type="RefSeq" id="WP_272139796.1">
    <property type="nucleotide sequence ID" value="NZ_JAQLOI010000003.1"/>
</dbReference>
<dbReference type="NCBIfam" id="TIGR00254">
    <property type="entry name" value="GGDEF"/>
    <property type="match status" value="1"/>
</dbReference>
<proteinExistence type="predicted"/>
<evidence type="ECO:0000259" key="1">
    <source>
        <dbReference type="PROSITE" id="PS50887"/>
    </source>
</evidence>
<dbReference type="Pfam" id="PF00990">
    <property type="entry name" value="GGDEF"/>
    <property type="match status" value="1"/>
</dbReference>
<dbReference type="PANTHER" id="PTHR46663">
    <property type="entry name" value="DIGUANYLATE CYCLASE DGCT-RELATED"/>
    <property type="match status" value="1"/>
</dbReference>
<dbReference type="Proteomes" id="UP001210678">
    <property type="component" value="Unassembled WGS sequence"/>
</dbReference>
<dbReference type="InterPro" id="IPR043128">
    <property type="entry name" value="Rev_trsase/Diguanyl_cyclase"/>
</dbReference>
<feature type="domain" description="GGDEF" evidence="1">
    <location>
        <begin position="57"/>
        <end position="193"/>
    </location>
</feature>
<dbReference type="SMART" id="SM00267">
    <property type="entry name" value="GGDEF"/>
    <property type="match status" value="1"/>
</dbReference>